<feature type="compositionally biased region" description="Basic and acidic residues" evidence="6">
    <location>
        <begin position="557"/>
        <end position="568"/>
    </location>
</feature>
<dbReference type="eggNOG" id="ENOG502S0HV">
    <property type="taxonomic scope" value="Eukaryota"/>
</dbReference>
<evidence type="ECO:0000256" key="3">
    <source>
        <dbReference type="ARBA" id="ARBA00023015"/>
    </source>
</evidence>
<dbReference type="AlphaFoldDB" id="A0A061H4B7"/>
<dbReference type="KEGG" id="pfp:PFL1_04961"/>
<dbReference type="OrthoDB" id="5599552at2759"/>
<feature type="compositionally biased region" description="Basic and acidic residues" evidence="6">
    <location>
        <begin position="464"/>
        <end position="479"/>
    </location>
</feature>
<feature type="compositionally biased region" description="Pro residues" evidence="6">
    <location>
        <begin position="837"/>
        <end position="848"/>
    </location>
</feature>
<name>A0A061H4B7_9BASI</name>
<feature type="compositionally biased region" description="Polar residues" evidence="6">
    <location>
        <begin position="779"/>
        <end position="789"/>
    </location>
</feature>
<feature type="region of interest" description="Disordered" evidence="6">
    <location>
        <begin position="1"/>
        <end position="40"/>
    </location>
</feature>
<dbReference type="Pfam" id="PF11754">
    <property type="entry name" value="Velvet"/>
    <property type="match status" value="2"/>
</dbReference>
<feature type="compositionally biased region" description="Pro residues" evidence="6">
    <location>
        <begin position="324"/>
        <end position="334"/>
    </location>
</feature>
<sequence length="909" mass="100944">MKVRAAVPPAKAQDAAKSASTSKAADQGTAEAGLPSTSEGGVAYQYAPVQQMTEHREYIEYQLTVREQPKHSRMCGVGEKADRRPIDPAPIVQLRVITHDRPVRDAPISSSSTDPIAPPVERAAGHGPAVPSTPGVRRGVPVTTVHGDGWEDKAWYLENPYYFMYAMLCNYESDEELHLLQDGKTRYTSGSCVSCLYHLKDIDGSHQGFFVFPDLSIRVEGVYRLKLCLFETIGHTVHHCKSIYSAPFNVYTAKRFPGMEESTPLSKSFADQGLKVRVRKQPRMRRRSSKRKESSRSDGSDADNPPATLSGDRRSPKRSRPSAEPAPPVPPLPISAPHHRRPLVHDDGAALGPASNTPARGPYRQPSGSHHPETAPRHFRDAQHQQPPPVSPVAYRDGSQPGHHPGPPAQYQGYDRLPMRTPASRHMEESPMGMPMSRSLPPHRGFDNHADEAALRYGYHEVERDPRERLIQPPHRVDGGRVAPAYPPAPYADDEMHTLPPRGPPSMDSTVTLRRRDSFASYGDEDPRQQGRRMGPPPPGAGASWHRSAPGPPHASPDTRRGSADHRYLRSPGPDHLADHPRSHSARIYSPRGPTPERGGPSSLIADRQRLFVPSDRAPVRPSAGHSTGQPAGHPAYAVPAQAQLGVARPYELERPGYDTHRRPHPEERFVEPMPTRADGAGIPHRGLRTPLHEGRVPSRPMTPLEVAAEPRDGPTLPPIRDLPQLPSLRRASRHDSPVTRLPRAESFYDPLPRFPTTREVDPAMRSVSATPPIRRHLSSSQLGPSSHFQEPLPPRSPLTGTRQAPQYAPVAVRTLPALPSPDVERPHYGRAGSGRLPPPPPAPPPPQQQQQQQAGPPFDYEQAYGRSRRDERPREWDDERERALARERERERERDRDRQLRDRGYGPY</sequence>
<dbReference type="InterPro" id="IPR038491">
    <property type="entry name" value="Velvet_dom_sf"/>
</dbReference>
<feature type="region of interest" description="Disordered" evidence="6">
    <location>
        <begin position="464"/>
        <end position="909"/>
    </location>
</feature>
<protein>
    <recommendedName>
        <fullName evidence="7">Velvet domain-containing protein</fullName>
    </recommendedName>
</protein>
<evidence type="ECO:0000313" key="9">
    <source>
        <dbReference type="Proteomes" id="UP000053664"/>
    </source>
</evidence>
<dbReference type="InterPro" id="IPR037525">
    <property type="entry name" value="Velvet_dom"/>
</dbReference>
<feature type="compositionally biased region" description="Basic residues" evidence="6">
    <location>
        <begin position="276"/>
        <end position="290"/>
    </location>
</feature>
<dbReference type="RefSeq" id="XP_007880682.1">
    <property type="nucleotide sequence ID" value="XM_007882491.1"/>
</dbReference>
<dbReference type="InterPro" id="IPR021740">
    <property type="entry name" value="Velvet"/>
</dbReference>
<dbReference type="HOGENOM" id="CLU_319606_0_0_1"/>
<evidence type="ECO:0000313" key="8">
    <source>
        <dbReference type="EMBL" id="EPQ27423.1"/>
    </source>
</evidence>
<dbReference type="GO" id="GO:0030435">
    <property type="term" value="P:sporulation resulting in formation of a cellular spore"/>
    <property type="evidence" value="ECO:0007669"/>
    <property type="project" value="UniProtKB-KW"/>
</dbReference>
<keyword evidence="4" id="KW-0804">Transcription</keyword>
<feature type="region of interest" description="Disordered" evidence="6">
    <location>
        <begin position="260"/>
        <end position="448"/>
    </location>
</feature>
<evidence type="ECO:0000256" key="1">
    <source>
        <dbReference type="ARBA" id="ARBA00004123"/>
    </source>
</evidence>
<accession>A0A061H4B7</accession>
<dbReference type="Gene3D" id="2.60.40.3960">
    <property type="entry name" value="Velvet domain"/>
    <property type="match status" value="1"/>
</dbReference>
<evidence type="ECO:0000259" key="7">
    <source>
        <dbReference type="PROSITE" id="PS51821"/>
    </source>
</evidence>
<evidence type="ECO:0000256" key="5">
    <source>
        <dbReference type="ARBA" id="ARBA00023242"/>
    </source>
</evidence>
<evidence type="ECO:0000256" key="2">
    <source>
        <dbReference type="ARBA" id="ARBA00022969"/>
    </source>
</evidence>
<feature type="compositionally biased region" description="Low complexity" evidence="6">
    <location>
        <begin position="1"/>
        <end position="27"/>
    </location>
</feature>
<reference evidence="8 9" key="1">
    <citation type="journal article" date="2013" name="Plant Cell">
        <title>The transition from a phytopathogenic smut ancestor to an anamorphic biocontrol agent deciphered by comparative whole-genome analysis.</title>
        <authorList>
            <person name="Lefebvre F."/>
            <person name="Joly D.L."/>
            <person name="Labbe C."/>
            <person name="Teichmann B."/>
            <person name="Linning R."/>
            <person name="Belzile F."/>
            <person name="Bakkeren G."/>
            <person name="Belanger R.R."/>
        </authorList>
    </citation>
    <scope>NUCLEOTIDE SEQUENCE [LARGE SCALE GENOMIC DNA]</scope>
    <source>
        <strain evidence="8 9">PF-1</strain>
    </source>
</reference>
<feature type="compositionally biased region" description="Basic and acidic residues" evidence="6">
    <location>
        <begin position="370"/>
        <end position="383"/>
    </location>
</feature>
<evidence type="ECO:0000256" key="6">
    <source>
        <dbReference type="SAM" id="MobiDB-lite"/>
    </source>
</evidence>
<gene>
    <name evidence="8" type="ORF">PFL1_04961</name>
</gene>
<feature type="compositionally biased region" description="Basic and acidic residues" evidence="6">
    <location>
        <begin position="651"/>
        <end position="671"/>
    </location>
</feature>
<comment type="subcellular location">
    <subcellularLocation>
        <location evidence="1">Nucleus</location>
    </subcellularLocation>
</comment>
<dbReference type="PROSITE" id="PS51821">
    <property type="entry name" value="VELVET"/>
    <property type="match status" value="1"/>
</dbReference>
<dbReference type="PANTHER" id="PTHR33572">
    <property type="entry name" value="SPORE DEVELOPMENT REGULATOR VOSA"/>
    <property type="match status" value="1"/>
</dbReference>
<feature type="compositionally biased region" description="Basic and acidic residues" evidence="6">
    <location>
        <begin position="868"/>
        <end position="909"/>
    </location>
</feature>
<dbReference type="PANTHER" id="PTHR33572:SF18">
    <property type="entry name" value="SPORE DEVELOPMENT REGULATOR VOSA"/>
    <property type="match status" value="1"/>
</dbReference>
<dbReference type="GeneID" id="19319061"/>
<proteinExistence type="predicted"/>
<keyword evidence="2" id="KW-0749">Sporulation</keyword>
<dbReference type="Proteomes" id="UP000053664">
    <property type="component" value="Unassembled WGS sequence"/>
</dbReference>
<keyword evidence="5" id="KW-0539">Nucleus</keyword>
<feature type="compositionally biased region" description="Low complexity" evidence="6">
    <location>
        <begin position="849"/>
        <end position="858"/>
    </location>
</feature>
<dbReference type="EMBL" id="KE361639">
    <property type="protein sequence ID" value="EPQ27423.1"/>
    <property type="molecule type" value="Genomic_DNA"/>
</dbReference>
<dbReference type="GO" id="GO:0005634">
    <property type="term" value="C:nucleus"/>
    <property type="evidence" value="ECO:0007669"/>
    <property type="project" value="UniProtKB-SubCell"/>
</dbReference>
<organism evidence="8 9">
    <name type="scientific">Pseudozyma flocculosa PF-1</name>
    <dbReference type="NCBI Taxonomy" id="1277687"/>
    <lineage>
        <taxon>Eukaryota</taxon>
        <taxon>Fungi</taxon>
        <taxon>Dikarya</taxon>
        <taxon>Basidiomycota</taxon>
        <taxon>Ustilaginomycotina</taxon>
        <taxon>Ustilaginomycetes</taxon>
        <taxon>Ustilaginales</taxon>
        <taxon>Ustilaginaceae</taxon>
        <taxon>Pseudozyma</taxon>
    </lineage>
</organism>
<evidence type="ECO:0000256" key="4">
    <source>
        <dbReference type="ARBA" id="ARBA00023163"/>
    </source>
</evidence>
<keyword evidence="3" id="KW-0805">Transcription regulation</keyword>
<feature type="domain" description="Velvet" evidence="7">
    <location>
        <begin position="55"/>
        <end position="279"/>
    </location>
</feature>